<evidence type="ECO:0000313" key="2">
    <source>
        <dbReference type="EMBL" id="MBX08450.1"/>
    </source>
</evidence>
<keyword evidence="1" id="KW-0472">Membrane</keyword>
<dbReference type="AlphaFoldDB" id="A0A2P2KRV1"/>
<reference evidence="2" key="1">
    <citation type="submission" date="2018-02" db="EMBL/GenBank/DDBJ databases">
        <title>Rhizophora mucronata_Transcriptome.</title>
        <authorList>
            <person name="Meera S.P."/>
            <person name="Sreeshan A."/>
            <person name="Augustine A."/>
        </authorList>
    </citation>
    <scope>NUCLEOTIDE SEQUENCE</scope>
    <source>
        <tissue evidence="2">Leaf</tissue>
    </source>
</reference>
<sequence>MYISKFNFTMLLFQYHSICVIGINPWFLLDCLKHLVHHSLPSCKCIQELRCLIQ</sequence>
<protein>
    <submittedName>
        <fullName evidence="2">ABC transporter B family member 9-like</fullName>
    </submittedName>
</protein>
<evidence type="ECO:0000256" key="1">
    <source>
        <dbReference type="SAM" id="Phobius"/>
    </source>
</evidence>
<dbReference type="EMBL" id="GGEC01027966">
    <property type="protein sequence ID" value="MBX08450.1"/>
    <property type="molecule type" value="Transcribed_RNA"/>
</dbReference>
<proteinExistence type="predicted"/>
<keyword evidence="1" id="KW-1133">Transmembrane helix</keyword>
<name>A0A2P2KRV1_RHIMU</name>
<organism evidence="2">
    <name type="scientific">Rhizophora mucronata</name>
    <name type="common">Asiatic mangrove</name>
    <dbReference type="NCBI Taxonomy" id="61149"/>
    <lineage>
        <taxon>Eukaryota</taxon>
        <taxon>Viridiplantae</taxon>
        <taxon>Streptophyta</taxon>
        <taxon>Embryophyta</taxon>
        <taxon>Tracheophyta</taxon>
        <taxon>Spermatophyta</taxon>
        <taxon>Magnoliopsida</taxon>
        <taxon>eudicotyledons</taxon>
        <taxon>Gunneridae</taxon>
        <taxon>Pentapetalae</taxon>
        <taxon>rosids</taxon>
        <taxon>fabids</taxon>
        <taxon>Malpighiales</taxon>
        <taxon>Rhizophoraceae</taxon>
        <taxon>Rhizophora</taxon>
    </lineage>
</organism>
<keyword evidence="1" id="KW-0812">Transmembrane</keyword>
<feature type="transmembrane region" description="Helical" evidence="1">
    <location>
        <begin position="12"/>
        <end position="29"/>
    </location>
</feature>
<accession>A0A2P2KRV1</accession>